<name>A0A9W8EGF3_9FUNG</name>
<accession>A0A9W8EGF3</accession>
<protein>
    <submittedName>
        <fullName evidence="1">Uncharacterized protein</fullName>
    </submittedName>
</protein>
<comment type="caution">
    <text evidence="1">The sequence shown here is derived from an EMBL/GenBank/DDBJ whole genome shotgun (WGS) entry which is preliminary data.</text>
</comment>
<sequence>QLAEECRRALQPRQIRFLEQPIADSTLVSNWPLGTGDKFARLYAHLALSTLPPPLVSIDCYEIGCASACQLVARSACSLEYLRIGRVGPSQLQALVFGMAGGLVFMRLRELYITLDLDEYGALLRALSIAGPHFPGLEALRVNMPAGGVSAQRETRLSIFEHSFLVDLLLHGSARLRRLTFPLAWDTVELLTPQLLSQVRQLVLYEISMEGEHVLDNSESGQMLASILSLRLVRSVHLNSAAQSISLPAGIECAMLQTLRIPLVSLDVSQLSELLRHTPALLLLHCRLVPKPTAGDYMAGTRQEMSLLADDVVYEPSEYYSGRSLQALAVDVHSANFTAVLAQLAVLAVVQPRLQRVFIPALLAAPLGKAYLHAAKRAMPKPWRMLRLFDIDTEGVY</sequence>
<proteinExistence type="predicted"/>
<organism evidence="1 2">
    <name type="scientific">Coemansia thaxteri</name>
    <dbReference type="NCBI Taxonomy" id="2663907"/>
    <lineage>
        <taxon>Eukaryota</taxon>
        <taxon>Fungi</taxon>
        <taxon>Fungi incertae sedis</taxon>
        <taxon>Zoopagomycota</taxon>
        <taxon>Kickxellomycotina</taxon>
        <taxon>Kickxellomycetes</taxon>
        <taxon>Kickxellales</taxon>
        <taxon>Kickxellaceae</taxon>
        <taxon>Coemansia</taxon>
    </lineage>
</organism>
<reference evidence="1" key="1">
    <citation type="submission" date="2022-07" db="EMBL/GenBank/DDBJ databases">
        <title>Phylogenomic reconstructions and comparative analyses of Kickxellomycotina fungi.</title>
        <authorList>
            <person name="Reynolds N.K."/>
            <person name="Stajich J.E."/>
            <person name="Barry K."/>
            <person name="Grigoriev I.V."/>
            <person name="Crous P."/>
            <person name="Smith M.E."/>
        </authorList>
    </citation>
    <scope>NUCLEOTIDE SEQUENCE</scope>
    <source>
        <strain evidence="1">IMI 214461</strain>
    </source>
</reference>
<evidence type="ECO:0000313" key="1">
    <source>
        <dbReference type="EMBL" id="KAJ1997981.1"/>
    </source>
</evidence>
<gene>
    <name evidence="1" type="ORF">H4R26_005629</name>
</gene>
<dbReference type="EMBL" id="JANBQF010001122">
    <property type="protein sequence ID" value="KAJ1997981.1"/>
    <property type="molecule type" value="Genomic_DNA"/>
</dbReference>
<dbReference type="AlphaFoldDB" id="A0A9W8EGF3"/>
<dbReference type="OrthoDB" id="5516903at2759"/>
<dbReference type="Proteomes" id="UP001150907">
    <property type="component" value="Unassembled WGS sequence"/>
</dbReference>
<evidence type="ECO:0000313" key="2">
    <source>
        <dbReference type="Proteomes" id="UP001150907"/>
    </source>
</evidence>
<feature type="non-terminal residue" evidence="1">
    <location>
        <position position="1"/>
    </location>
</feature>
<keyword evidence="2" id="KW-1185">Reference proteome</keyword>